<dbReference type="InterPro" id="IPR011010">
    <property type="entry name" value="DNA_brk_join_enz"/>
</dbReference>
<dbReference type="InterPro" id="IPR050808">
    <property type="entry name" value="Phage_Integrase"/>
</dbReference>
<keyword evidence="4" id="KW-0233">DNA recombination</keyword>
<dbReference type="InterPro" id="IPR010998">
    <property type="entry name" value="Integrase_recombinase_N"/>
</dbReference>
<evidence type="ECO:0000313" key="8">
    <source>
        <dbReference type="EMBL" id="QKD05907.1"/>
    </source>
</evidence>
<evidence type="ECO:0000256" key="5">
    <source>
        <dbReference type="PROSITE-ProRule" id="PRU01248"/>
    </source>
</evidence>
<feature type="domain" description="Core-binding (CB)" evidence="7">
    <location>
        <begin position="98"/>
        <end position="179"/>
    </location>
</feature>
<feature type="domain" description="Tyr recombinase" evidence="6">
    <location>
        <begin position="202"/>
        <end position="381"/>
    </location>
</feature>
<dbReference type="InterPro" id="IPR038488">
    <property type="entry name" value="Integrase_DNA-bd_sf"/>
</dbReference>
<dbReference type="AlphaFoldDB" id="A0A6M7WUU1"/>
<dbReference type="SUPFAM" id="SSF56349">
    <property type="entry name" value="DNA breaking-rejoining enzymes"/>
    <property type="match status" value="1"/>
</dbReference>
<keyword evidence="3 5" id="KW-0238">DNA-binding</keyword>
<keyword evidence="2" id="KW-0229">DNA integration</keyword>
<dbReference type="PANTHER" id="PTHR30629:SF2">
    <property type="entry name" value="PROPHAGE INTEGRASE INTS-RELATED"/>
    <property type="match status" value="1"/>
</dbReference>
<evidence type="ECO:0000259" key="7">
    <source>
        <dbReference type="PROSITE" id="PS51900"/>
    </source>
</evidence>
<dbReference type="InterPro" id="IPR053876">
    <property type="entry name" value="Phage_int_M"/>
</dbReference>
<name>A0A6M7WUU1_RHILI</name>
<sequence>MSLSDFACKNAKPKDKPYRLADGDGLYLLVRNNGSKLWQLRYRYLEKENILSFGKYPLVSLLDARGRRDDAKRLLIAGINPSTKRKEEKNAAIMEARTTFALVAEEYVTRMEERDAAAATITKTKWLLEDLAGSLAKRPINEITPAEIFQLLQKIEKSGRRETARRLRGVIGSVFRLAIVTLRAESDPTLHLRGALQPPKVNGRAAITDEKKFGKLLMTVDEYDGWPTIKAALQFLALTCVRPGEVRGATRDEFDRKKAVWHIPAERMKMRAPHDVPLSKQALSVLEEVWQLSEDGGLVFTSIRSTKRPLSENAMNAALRRMGYGKDEVTAHGFRVTASTILNARDYDPDVIEAVLAHQDKNAIRRTYNRATYWERRVTLMQEWGDLLDALKANH</sequence>
<dbReference type="CDD" id="cd00801">
    <property type="entry name" value="INT_P4_C"/>
    <property type="match status" value="1"/>
</dbReference>
<dbReference type="PROSITE" id="PS51900">
    <property type="entry name" value="CB"/>
    <property type="match status" value="1"/>
</dbReference>
<dbReference type="GO" id="GO:0006310">
    <property type="term" value="P:DNA recombination"/>
    <property type="evidence" value="ECO:0007669"/>
    <property type="project" value="UniProtKB-KW"/>
</dbReference>
<comment type="similarity">
    <text evidence="1">Belongs to the 'phage' integrase family.</text>
</comment>
<dbReference type="Proteomes" id="UP000503017">
    <property type="component" value="Chromosome"/>
</dbReference>
<dbReference type="GO" id="GO:0003677">
    <property type="term" value="F:DNA binding"/>
    <property type="evidence" value="ECO:0007669"/>
    <property type="project" value="UniProtKB-UniRule"/>
</dbReference>
<organism evidence="8 9">
    <name type="scientific">Mesorhizobium loti R88b</name>
    <dbReference type="NCBI Taxonomy" id="935548"/>
    <lineage>
        <taxon>Bacteria</taxon>
        <taxon>Pseudomonadati</taxon>
        <taxon>Pseudomonadota</taxon>
        <taxon>Alphaproteobacteria</taxon>
        <taxon>Hyphomicrobiales</taxon>
        <taxon>Phyllobacteriaceae</taxon>
        <taxon>Mesorhizobium</taxon>
    </lineage>
</organism>
<dbReference type="InterPro" id="IPR002104">
    <property type="entry name" value="Integrase_catalytic"/>
</dbReference>
<protein>
    <submittedName>
        <fullName evidence="8">DUF4102 domain-containing protein</fullName>
    </submittedName>
</protein>
<dbReference type="Gene3D" id="3.30.160.390">
    <property type="entry name" value="Integrase, DNA-binding domain"/>
    <property type="match status" value="1"/>
</dbReference>
<gene>
    <name evidence="8" type="ORF">EB235_34465</name>
</gene>
<evidence type="ECO:0000259" key="6">
    <source>
        <dbReference type="PROSITE" id="PS51898"/>
    </source>
</evidence>
<dbReference type="PANTHER" id="PTHR30629">
    <property type="entry name" value="PROPHAGE INTEGRASE"/>
    <property type="match status" value="1"/>
</dbReference>
<accession>A0A6M7WUU1</accession>
<dbReference type="EMBL" id="CP033367">
    <property type="protein sequence ID" value="QKD05907.1"/>
    <property type="molecule type" value="Genomic_DNA"/>
</dbReference>
<dbReference type="PROSITE" id="PS51898">
    <property type="entry name" value="TYR_RECOMBINASE"/>
    <property type="match status" value="1"/>
</dbReference>
<evidence type="ECO:0000256" key="3">
    <source>
        <dbReference type="ARBA" id="ARBA00023125"/>
    </source>
</evidence>
<evidence type="ECO:0000256" key="2">
    <source>
        <dbReference type="ARBA" id="ARBA00022908"/>
    </source>
</evidence>
<dbReference type="InterPro" id="IPR025166">
    <property type="entry name" value="Integrase_DNA_bind_dom"/>
</dbReference>
<dbReference type="InterPro" id="IPR044068">
    <property type="entry name" value="CB"/>
</dbReference>
<proteinExistence type="inferred from homology"/>
<dbReference type="Gene3D" id="1.10.150.130">
    <property type="match status" value="1"/>
</dbReference>
<dbReference type="Pfam" id="PF22022">
    <property type="entry name" value="Phage_int_M"/>
    <property type="match status" value="1"/>
</dbReference>
<evidence type="ECO:0000256" key="4">
    <source>
        <dbReference type="ARBA" id="ARBA00023172"/>
    </source>
</evidence>
<dbReference type="Pfam" id="PF00589">
    <property type="entry name" value="Phage_integrase"/>
    <property type="match status" value="1"/>
</dbReference>
<dbReference type="RefSeq" id="WP_027033113.1">
    <property type="nucleotide sequence ID" value="NZ_CP033367.1"/>
</dbReference>
<reference evidence="8 9" key="1">
    <citation type="submission" date="2018-10" db="EMBL/GenBank/DDBJ databases">
        <authorList>
            <person name="Perry B.J."/>
            <person name="Sullivan J.T."/>
            <person name="Murphy R.J.T."/>
            <person name="Ramsay J.P."/>
            <person name="Ronson C.W."/>
        </authorList>
    </citation>
    <scope>NUCLEOTIDE SEQUENCE [LARGE SCALE GENOMIC DNA]</scope>
    <source>
        <strain evidence="8 9">R88b</strain>
    </source>
</reference>
<dbReference type="Gene3D" id="1.10.443.10">
    <property type="entry name" value="Intergrase catalytic core"/>
    <property type="match status" value="1"/>
</dbReference>
<dbReference type="InterPro" id="IPR013762">
    <property type="entry name" value="Integrase-like_cat_sf"/>
</dbReference>
<dbReference type="GO" id="GO:0015074">
    <property type="term" value="P:DNA integration"/>
    <property type="evidence" value="ECO:0007669"/>
    <property type="project" value="UniProtKB-KW"/>
</dbReference>
<evidence type="ECO:0000313" key="9">
    <source>
        <dbReference type="Proteomes" id="UP000503017"/>
    </source>
</evidence>
<evidence type="ECO:0000256" key="1">
    <source>
        <dbReference type="ARBA" id="ARBA00008857"/>
    </source>
</evidence>
<dbReference type="Pfam" id="PF13356">
    <property type="entry name" value="Arm-DNA-bind_3"/>
    <property type="match status" value="1"/>
</dbReference>